<dbReference type="InParanoid" id="A0A251VQ99"/>
<protein>
    <submittedName>
        <fullName evidence="4">Uncharacterized protein</fullName>
    </submittedName>
</protein>
<dbReference type="EMBL" id="MNCJ02000316">
    <property type="protein sequence ID" value="KAF5822309.1"/>
    <property type="molecule type" value="Genomic_DNA"/>
</dbReference>
<evidence type="ECO:0000256" key="2">
    <source>
        <dbReference type="SAM" id="MobiDB-lite"/>
    </source>
</evidence>
<evidence type="ECO:0000313" key="3">
    <source>
        <dbReference type="EMBL" id="KAF5822309.1"/>
    </source>
</evidence>
<evidence type="ECO:0000313" key="4">
    <source>
        <dbReference type="EMBL" id="OTG37634.1"/>
    </source>
</evidence>
<accession>A0A251VQ99</accession>
<dbReference type="Proteomes" id="UP000215914">
    <property type="component" value="Chromosome 1"/>
</dbReference>
<feature type="region of interest" description="Disordered" evidence="2">
    <location>
        <begin position="249"/>
        <end position="269"/>
    </location>
</feature>
<evidence type="ECO:0000313" key="5">
    <source>
        <dbReference type="Proteomes" id="UP000215914"/>
    </source>
</evidence>
<dbReference type="AlphaFoldDB" id="A0A251VQ99"/>
<dbReference type="Gramene" id="mRNA:HanXRQr2_Chr01g0024941">
    <property type="protein sequence ID" value="mRNA:HanXRQr2_Chr01g0024941"/>
    <property type="gene ID" value="HanXRQr2_Chr01g0024941"/>
</dbReference>
<dbReference type="EMBL" id="CM007890">
    <property type="protein sequence ID" value="OTG37634.1"/>
    <property type="molecule type" value="Genomic_DNA"/>
</dbReference>
<reference evidence="3 5" key="1">
    <citation type="journal article" date="2017" name="Nature">
        <title>The sunflower genome provides insights into oil metabolism, flowering and Asterid evolution.</title>
        <authorList>
            <person name="Badouin H."/>
            <person name="Gouzy J."/>
            <person name="Grassa C.J."/>
            <person name="Murat F."/>
            <person name="Staton S.E."/>
            <person name="Cottret L."/>
            <person name="Lelandais-Briere C."/>
            <person name="Owens G.L."/>
            <person name="Carrere S."/>
            <person name="Mayjonade B."/>
            <person name="Legrand L."/>
            <person name="Gill N."/>
            <person name="Kane N.C."/>
            <person name="Bowers J.E."/>
            <person name="Hubner S."/>
            <person name="Bellec A."/>
            <person name="Berard A."/>
            <person name="Berges H."/>
            <person name="Blanchet N."/>
            <person name="Boniface M.C."/>
            <person name="Brunel D."/>
            <person name="Catrice O."/>
            <person name="Chaidir N."/>
            <person name="Claudel C."/>
            <person name="Donnadieu C."/>
            <person name="Faraut T."/>
            <person name="Fievet G."/>
            <person name="Helmstetter N."/>
            <person name="King M."/>
            <person name="Knapp S.J."/>
            <person name="Lai Z."/>
            <person name="Le Paslier M.C."/>
            <person name="Lippi Y."/>
            <person name="Lorenzon L."/>
            <person name="Mandel J.R."/>
            <person name="Marage G."/>
            <person name="Marchand G."/>
            <person name="Marquand E."/>
            <person name="Bret-Mestries E."/>
            <person name="Morien E."/>
            <person name="Nambeesan S."/>
            <person name="Nguyen T."/>
            <person name="Pegot-Espagnet P."/>
            <person name="Pouilly N."/>
            <person name="Raftis F."/>
            <person name="Sallet E."/>
            <person name="Schiex T."/>
            <person name="Thomas J."/>
            <person name="Vandecasteele C."/>
            <person name="Vares D."/>
            <person name="Vear F."/>
            <person name="Vautrin S."/>
            <person name="Crespi M."/>
            <person name="Mangin B."/>
            <person name="Burke J.M."/>
            <person name="Salse J."/>
            <person name="Munos S."/>
            <person name="Vincourt P."/>
            <person name="Rieseberg L.H."/>
            <person name="Langlade N.B."/>
        </authorList>
    </citation>
    <scope>NUCLEOTIDE SEQUENCE [LARGE SCALE GENOMIC DNA]</scope>
    <source>
        <strain evidence="5">cv. SF193</strain>
        <tissue evidence="3">Leaves</tissue>
    </source>
</reference>
<keyword evidence="5" id="KW-1185">Reference proteome</keyword>
<evidence type="ECO:0000256" key="1">
    <source>
        <dbReference type="SAM" id="Coils"/>
    </source>
</evidence>
<gene>
    <name evidence="4" type="ORF">HannXRQ_Chr01g0020941</name>
    <name evidence="3" type="ORF">HanXRQr2_Chr01g0024941</name>
</gene>
<organism evidence="4 5">
    <name type="scientific">Helianthus annuus</name>
    <name type="common">Common sunflower</name>
    <dbReference type="NCBI Taxonomy" id="4232"/>
    <lineage>
        <taxon>Eukaryota</taxon>
        <taxon>Viridiplantae</taxon>
        <taxon>Streptophyta</taxon>
        <taxon>Embryophyta</taxon>
        <taxon>Tracheophyta</taxon>
        <taxon>Spermatophyta</taxon>
        <taxon>Magnoliopsida</taxon>
        <taxon>eudicotyledons</taxon>
        <taxon>Gunneridae</taxon>
        <taxon>Pentapetalae</taxon>
        <taxon>asterids</taxon>
        <taxon>campanulids</taxon>
        <taxon>Asterales</taxon>
        <taxon>Asteraceae</taxon>
        <taxon>Asteroideae</taxon>
        <taxon>Heliantheae alliance</taxon>
        <taxon>Heliantheae</taxon>
        <taxon>Helianthus</taxon>
    </lineage>
</organism>
<name>A0A251VQ99_HELAN</name>
<reference evidence="3" key="3">
    <citation type="submission" date="2020-06" db="EMBL/GenBank/DDBJ databases">
        <title>Helianthus annuus Genome sequencing and assembly Release 2.</title>
        <authorList>
            <person name="Gouzy J."/>
            <person name="Langlade N."/>
            <person name="Munos S."/>
        </authorList>
    </citation>
    <scope>NUCLEOTIDE SEQUENCE</scope>
    <source>
        <tissue evidence="3">Leaves</tissue>
    </source>
</reference>
<reference evidence="4" key="2">
    <citation type="submission" date="2017-02" db="EMBL/GenBank/DDBJ databases">
        <title>Sunflower complete genome.</title>
        <authorList>
            <person name="Langlade N."/>
            <person name="Munos S."/>
        </authorList>
    </citation>
    <scope>NUCLEOTIDE SEQUENCE [LARGE SCALE GENOMIC DNA]</scope>
    <source>
        <tissue evidence="4">Leaves</tissue>
    </source>
</reference>
<sequence length="269" mass="29474">MWAASAGLKHVRSLAKLLSDERKGWREACARENENIFHVRQELNNLKATNAALVKEKAAAEAAVKKAEARGAKVLEEADADHAKLNKAMEELKVKVQNRVTIIEEASARATEAEARAREAKEAKDGLATSLSQVTADHLWMREHGIGHIVGTILDAPDNVSAVSEMNERARQVGFKAGYNECLTHVNPFFNSRFTDERSGFHDVDTEGPYAAVVDAYNKLSILALEDIEKCLEAEDYVDRSRLLFDLPEEGEDVGGAKNDAGTSGTKAD</sequence>
<proteinExistence type="predicted"/>
<feature type="coiled-coil region" evidence="1">
    <location>
        <begin position="43"/>
        <end position="123"/>
    </location>
</feature>
<keyword evidence="1" id="KW-0175">Coiled coil</keyword>